<evidence type="ECO:0000256" key="4">
    <source>
        <dbReference type="ARBA" id="ARBA00022787"/>
    </source>
</evidence>
<evidence type="ECO:0000256" key="8">
    <source>
        <dbReference type="SAM" id="Phobius"/>
    </source>
</evidence>
<feature type="transmembrane region" description="Helical" evidence="8">
    <location>
        <begin position="165"/>
        <end position="183"/>
    </location>
</feature>
<keyword evidence="3" id="KW-0677">Repeat</keyword>
<keyword evidence="4" id="KW-1000">Mitochondrion outer membrane</keyword>
<name>A0A3B3ZJH1_9GOBI</name>
<reference evidence="9" key="2">
    <citation type="submission" date="2025-09" db="UniProtKB">
        <authorList>
            <consortium name="Ensembl"/>
        </authorList>
    </citation>
    <scope>IDENTIFICATION</scope>
</reference>
<evidence type="ECO:0000256" key="5">
    <source>
        <dbReference type="ARBA" id="ARBA00022989"/>
    </source>
</evidence>
<dbReference type="Ensembl" id="ENSPMGT00000005001.1">
    <property type="protein sequence ID" value="ENSPMGP00000004710.1"/>
    <property type="gene ID" value="ENSPMGG00000003995.1"/>
</dbReference>
<dbReference type="Proteomes" id="UP000261520">
    <property type="component" value="Unplaced"/>
</dbReference>
<comment type="subcellular location">
    <subcellularLocation>
        <location evidence="1">Mitochondrion outer membrane</location>
        <topology evidence="1">Multi-pass membrane protein</topology>
    </subcellularLocation>
</comment>
<protein>
    <submittedName>
        <fullName evidence="9">Uncharacterized protein</fullName>
    </submittedName>
</protein>
<evidence type="ECO:0000313" key="10">
    <source>
        <dbReference type="Proteomes" id="UP000261520"/>
    </source>
</evidence>
<dbReference type="Gene3D" id="1.50.40.10">
    <property type="entry name" value="Mitochondrial carrier domain"/>
    <property type="match status" value="1"/>
</dbReference>
<feature type="transmembrane region" description="Helical" evidence="8">
    <location>
        <begin position="135"/>
        <end position="159"/>
    </location>
</feature>
<evidence type="ECO:0000256" key="7">
    <source>
        <dbReference type="ARBA" id="ARBA00023136"/>
    </source>
</evidence>
<dbReference type="GO" id="GO:0005741">
    <property type="term" value="C:mitochondrial outer membrane"/>
    <property type="evidence" value="ECO:0007669"/>
    <property type="project" value="UniProtKB-SubCell"/>
</dbReference>
<dbReference type="STRING" id="409849.ENSPMGP00000004710"/>
<keyword evidence="5 8" id="KW-1133">Transmembrane helix</keyword>
<dbReference type="PANTHER" id="PTHR10780">
    <property type="entry name" value="MITOCHONDRIAL CARRIER HOMOLOG"/>
    <property type="match status" value="1"/>
</dbReference>
<sequence>MDPPENQAGAEVSDVDREETPSPAEVLSAAVLLGAGATAIQHPVIYIKLVNLFVLQVGHEPLPPTWGTTLFGRKVLYLPGLFSYGEHVFVYACLCDRNLMYICGRMLHVCVVKCYYMCLTNIWLCVSQHSTSSRWMVNVACLEACPLTLFAVLCMVQIFKEEGLAGFYVGLVPHVLGELLYLWGYNLLCHFINTYAEDDTVRFRFSLLYPFTLVADLMALNDCGLAAGLPPYSPVFKSWLHCWSHLRSQGNLFRGSSLFFRRVPASVIAAVEL</sequence>
<organism evidence="9 10">
    <name type="scientific">Periophthalmus magnuspinnatus</name>
    <dbReference type="NCBI Taxonomy" id="409849"/>
    <lineage>
        <taxon>Eukaryota</taxon>
        <taxon>Metazoa</taxon>
        <taxon>Chordata</taxon>
        <taxon>Craniata</taxon>
        <taxon>Vertebrata</taxon>
        <taxon>Euteleostomi</taxon>
        <taxon>Actinopterygii</taxon>
        <taxon>Neopterygii</taxon>
        <taxon>Teleostei</taxon>
        <taxon>Neoteleostei</taxon>
        <taxon>Acanthomorphata</taxon>
        <taxon>Gobiaria</taxon>
        <taxon>Gobiiformes</taxon>
        <taxon>Gobioidei</taxon>
        <taxon>Gobiidae</taxon>
        <taxon>Oxudercinae</taxon>
        <taxon>Periophthalmus</taxon>
    </lineage>
</organism>
<evidence type="ECO:0000256" key="2">
    <source>
        <dbReference type="ARBA" id="ARBA00022692"/>
    </source>
</evidence>
<accession>A0A3B3ZJH1</accession>
<evidence type="ECO:0000256" key="6">
    <source>
        <dbReference type="ARBA" id="ARBA00023128"/>
    </source>
</evidence>
<evidence type="ECO:0000256" key="3">
    <source>
        <dbReference type="ARBA" id="ARBA00022737"/>
    </source>
</evidence>
<keyword evidence="10" id="KW-1185">Reference proteome</keyword>
<keyword evidence="6" id="KW-0496">Mitochondrion</keyword>
<evidence type="ECO:0000313" key="9">
    <source>
        <dbReference type="Ensembl" id="ENSPMGP00000004710.1"/>
    </source>
</evidence>
<keyword evidence="2 8" id="KW-0812">Transmembrane</keyword>
<dbReference type="InterPro" id="IPR023395">
    <property type="entry name" value="MCP_dom_sf"/>
</dbReference>
<dbReference type="GO" id="GO:0043065">
    <property type="term" value="P:positive regulation of apoptotic process"/>
    <property type="evidence" value="ECO:0007669"/>
    <property type="project" value="TreeGrafter"/>
</dbReference>
<dbReference type="PANTHER" id="PTHR10780:SF3">
    <property type="entry name" value="MITOCHONDRIAL CARRIER HOMOLOG 1"/>
    <property type="match status" value="1"/>
</dbReference>
<dbReference type="SUPFAM" id="SSF103506">
    <property type="entry name" value="Mitochondrial carrier"/>
    <property type="match status" value="1"/>
</dbReference>
<dbReference type="AlphaFoldDB" id="A0A3B3ZJH1"/>
<evidence type="ECO:0000256" key="1">
    <source>
        <dbReference type="ARBA" id="ARBA00004374"/>
    </source>
</evidence>
<reference evidence="9" key="1">
    <citation type="submission" date="2025-08" db="UniProtKB">
        <authorList>
            <consortium name="Ensembl"/>
        </authorList>
    </citation>
    <scope>IDENTIFICATION</scope>
</reference>
<proteinExistence type="predicted"/>
<keyword evidence="7 8" id="KW-0472">Membrane</keyword>